<accession>A0A7J7K0U7</accession>
<protein>
    <submittedName>
        <fullName evidence="1">Uncharacterized protein</fullName>
    </submittedName>
</protein>
<evidence type="ECO:0000313" key="1">
    <source>
        <dbReference type="EMBL" id="KAF6031581.1"/>
    </source>
</evidence>
<sequence length="91" mass="10210">MGSVHELAGLNDPHSLYKYGKYPQFSEFSKLVKYHSDIQKDLVVLGMSKAASSSSSNSHPRVTKPVDSNFTMEIHFSHLDLALITVHIVMY</sequence>
<comment type="caution">
    <text evidence="1">The sequence shown here is derived from an EMBL/GenBank/DDBJ whole genome shotgun (WGS) entry which is preliminary data.</text>
</comment>
<proteinExistence type="predicted"/>
<organism evidence="1 2">
    <name type="scientific">Bugula neritina</name>
    <name type="common">Brown bryozoan</name>
    <name type="synonym">Sertularia neritina</name>
    <dbReference type="NCBI Taxonomy" id="10212"/>
    <lineage>
        <taxon>Eukaryota</taxon>
        <taxon>Metazoa</taxon>
        <taxon>Spiralia</taxon>
        <taxon>Lophotrochozoa</taxon>
        <taxon>Bryozoa</taxon>
        <taxon>Gymnolaemata</taxon>
        <taxon>Cheilostomatida</taxon>
        <taxon>Flustrina</taxon>
        <taxon>Buguloidea</taxon>
        <taxon>Bugulidae</taxon>
        <taxon>Bugula</taxon>
    </lineage>
</organism>
<name>A0A7J7K0U7_BUGNE</name>
<reference evidence="1" key="1">
    <citation type="submission" date="2020-06" db="EMBL/GenBank/DDBJ databases">
        <title>Draft genome of Bugula neritina, a colonial animal packing powerful symbionts and potential medicines.</title>
        <authorList>
            <person name="Rayko M."/>
        </authorList>
    </citation>
    <scope>NUCLEOTIDE SEQUENCE [LARGE SCALE GENOMIC DNA]</scope>
    <source>
        <strain evidence="1">Kwan_BN1</strain>
    </source>
</reference>
<evidence type="ECO:0000313" key="2">
    <source>
        <dbReference type="Proteomes" id="UP000593567"/>
    </source>
</evidence>
<dbReference type="AlphaFoldDB" id="A0A7J7K0U7"/>
<dbReference type="EMBL" id="VXIV02001588">
    <property type="protein sequence ID" value="KAF6031581.1"/>
    <property type="molecule type" value="Genomic_DNA"/>
</dbReference>
<gene>
    <name evidence="1" type="ORF">EB796_010131</name>
</gene>
<dbReference type="Proteomes" id="UP000593567">
    <property type="component" value="Unassembled WGS sequence"/>
</dbReference>
<keyword evidence="2" id="KW-1185">Reference proteome</keyword>